<feature type="transmembrane region" description="Helical" evidence="1">
    <location>
        <begin position="302"/>
        <end position="321"/>
    </location>
</feature>
<evidence type="ECO:0000313" key="3">
    <source>
        <dbReference type="EMBL" id="GEP44592.1"/>
    </source>
</evidence>
<dbReference type="GO" id="GO:0016747">
    <property type="term" value="F:acyltransferase activity, transferring groups other than amino-acyl groups"/>
    <property type="evidence" value="ECO:0007669"/>
    <property type="project" value="InterPro"/>
</dbReference>
<feature type="transmembrane region" description="Helical" evidence="1">
    <location>
        <begin position="333"/>
        <end position="352"/>
    </location>
</feature>
<accession>A0A512MD10</accession>
<keyword evidence="1" id="KW-1133">Transmembrane helix</keyword>
<feature type="domain" description="Acyltransferase 3" evidence="2">
    <location>
        <begin position="2"/>
        <end position="346"/>
    </location>
</feature>
<reference evidence="3 4" key="1">
    <citation type="submission" date="2019-07" db="EMBL/GenBank/DDBJ databases">
        <title>Whole genome shotgun sequence of Brevifollis gellanilyticus NBRC 108608.</title>
        <authorList>
            <person name="Hosoyama A."/>
            <person name="Uohara A."/>
            <person name="Ohji S."/>
            <person name="Ichikawa N."/>
        </authorList>
    </citation>
    <scope>NUCLEOTIDE SEQUENCE [LARGE SCALE GENOMIC DNA]</scope>
    <source>
        <strain evidence="3 4">NBRC 108608</strain>
    </source>
</reference>
<dbReference type="InterPro" id="IPR050879">
    <property type="entry name" value="Acyltransferase_3"/>
</dbReference>
<dbReference type="GO" id="GO:0016020">
    <property type="term" value="C:membrane"/>
    <property type="evidence" value="ECO:0007669"/>
    <property type="project" value="TreeGrafter"/>
</dbReference>
<protein>
    <recommendedName>
        <fullName evidence="2">Acyltransferase 3 domain-containing protein</fullName>
    </recommendedName>
</protein>
<evidence type="ECO:0000256" key="1">
    <source>
        <dbReference type="SAM" id="Phobius"/>
    </source>
</evidence>
<keyword evidence="1" id="KW-0812">Transmembrane</keyword>
<dbReference type="Pfam" id="PF01757">
    <property type="entry name" value="Acyl_transf_3"/>
    <property type="match status" value="1"/>
</dbReference>
<dbReference type="PANTHER" id="PTHR23028:SF53">
    <property type="entry name" value="ACYL_TRANSF_3 DOMAIN-CONTAINING PROTEIN"/>
    <property type="match status" value="1"/>
</dbReference>
<dbReference type="InterPro" id="IPR002656">
    <property type="entry name" value="Acyl_transf_3_dom"/>
</dbReference>
<keyword evidence="1" id="KW-0472">Membrane</keyword>
<proteinExistence type="predicted"/>
<comment type="caution">
    <text evidence="3">The sequence shown here is derived from an EMBL/GenBank/DDBJ whole genome shotgun (WGS) entry which is preliminary data.</text>
</comment>
<evidence type="ECO:0000313" key="4">
    <source>
        <dbReference type="Proteomes" id="UP000321577"/>
    </source>
</evidence>
<dbReference type="GO" id="GO:0000271">
    <property type="term" value="P:polysaccharide biosynthetic process"/>
    <property type="evidence" value="ECO:0007669"/>
    <property type="project" value="TreeGrafter"/>
</dbReference>
<organism evidence="3 4">
    <name type="scientific">Brevifollis gellanilyticus</name>
    <dbReference type="NCBI Taxonomy" id="748831"/>
    <lineage>
        <taxon>Bacteria</taxon>
        <taxon>Pseudomonadati</taxon>
        <taxon>Verrucomicrobiota</taxon>
        <taxon>Verrucomicrobiia</taxon>
        <taxon>Verrucomicrobiales</taxon>
        <taxon>Verrucomicrobiaceae</taxon>
    </lineage>
</organism>
<feature type="transmembrane region" description="Helical" evidence="1">
    <location>
        <begin position="260"/>
        <end position="282"/>
    </location>
</feature>
<feature type="transmembrane region" description="Helical" evidence="1">
    <location>
        <begin position="234"/>
        <end position="253"/>
    </location>
</feature>
<dbReference type="RefSeq" id="WP_170266901.1">
    <property type="nucleotide sequence ID" value="NZ_BKAG01000032.1"/>
</dbReference>
<evidence type="ECO:0000259" key="2">
    <source>
        <dbReference type="Pfam" id="PF01757"/>
    </source>
</evidence>
<sequence>MIDALRGIAAVMVLLSHCFDLAIADKFGWNYADTPAGWRLARATIGHGGFWVWSFFMISGICIHRSIMKGMQDGTFSWRTYGLARLTRIYPLFLLGLLLAVITWLLHEDFGGSSQQPWPWRQFLASIAGLHIMTCSFPGFETSWSLSCELIYYAAWPVLLRLVGGSTSKTAFVAILGSLAGAALILMIWKGLHQMEHSASVDGMWTTLVLFPVWVSGAWMAAHWQHGGLVVSRNFWLGSFLLCLLSELLLATLKFKQYPGWALHLAGLSAIPGLMFLLSGAGHLRLLLRPAAQPSCRWLGRLSYPCYILHLQILLLINYWVNKIAPDSITKRPVVHSVVEFVLVLALLSVIGPRLESFFLNWRAGILARAHLRIVRAV</sequence>
<gene>
    <name evidence="3" type="ORF">BGE01nite_38830</name>
</gene>
<dbReference type="AlphaFoldDB" id="A0A512MD10"/>
<dbReference type="Proteomes" id="UP000321577">
    <property type="component" value="Unassembled WGS sequence"/>
</dbReference>
<feature type="transmembrane region" description="Helical" evidence="1">
    <location>
        <begin position="89"/>
        <end position="106"/>
    </location>
</feature>
<dbReference type="PANTHER" id="PTHR23028">
    <property type="entry name" value="ACETYLTRANSFERASE"/>
    <property type="match status" value="1"/>
</dbReference>
<keyword evidence="4" id="KW-1185">Reference proteome</keyword>
<feature type="transmembrane region" description="Helical" evidence="1">
    <location>
        <begin position="48"/>
        <end position="68"/>
    </location>
</feature>
<name>A0A512MD10_9BACT</name>
<feature type="transmembrane region" description="Helical" evidence="1">
    <location>
        <begin position="201"/>
        <end position="222"/>
    </location>
</feature>
<feature type="transmembrane region" description="Helical" evidence="1">
    <location>
        <begin position="170"/>
        <end position="189"/>
    </location>
</feature>
<dbReference type="EMBL" id="BKAG01000032">
    <property type="protein sequence ID" value="GEP44592.1"/>
    <property type="molecule type" value="Genomic_DNA"/>
</dbReference>